<organism evidence="1 2">
    <name type="scientific">Ameca splendens</name>
    <dbReference type="NCBI Taxonomy" id="208324"/>
    <lineage>
        <taxon>Eukaryota</taxon>
        <taxon>Metazoa</taxon>
        <taxon>Chordata</taxon>
        <taxon>Craniata</taxon>
        <taxon>Vertebrata</taxon>
        <taxon>Euteleostomi</taxon>
        <taxon>Actinopterygii</taxon>
        <taxon>Neopterygii</taxon>
        <taxon>Teleostei</taxon>
        <taxon>Neoteleostei</taxon>
        <taxon>Acanthomorphata</taxon>
        <taxon>Ovalentaria</taxon>
        <taxon>Atherinomorphae</taxon>
        <taxon>Cyprinodontiformes</taxon>
        <taxon>Goodeidae</taxon>
        <taxon>Ameca</taxon>
    </lineage>
</organism>
<name>A0ABV0YP13_9TELE</name>
<keyword evidence="2" id="KW-1185">Reference proteome</keyword>
<evidence type="ECO:0000313" key="1">
    <source>
        <dbReference type="EMBL" id="MEQ2295599.1"/>
    </source>
</evidence>
<comment type="caution">
    <text evidence="1">The sequence shown here is derived from an EMBL/GenBank/DDBJ whole genome shotgun (WGS) entry which is preliminary data.</text>
</comment>
<accession>A0ABV0YP13</accession>
<dbReference type="EMBL" id="JAHRIP010038775">
    <property type="protein sequence ID" value="MEQ2295599.1"/>
    <property type="molecule type" value="Genomic_DNA"/>
</dbReference>
<proteinExistence type="predicted"/>
<sequence>MRASLGAGTRREASDCYVCQHDLDSSGDCVLDSMLLFFVFCSGELLKTHSCQSVRESSFLSCLQPHNSEIASWKHQTIAHLPVHTPTLLTRLKRCHSEDHTKRVSAENLCATPPGKLSLCGKT</sequence>
<gene>
    <name evidence="1" type="ORF">AMECASPLE_016067</name>
</gene>
<reference evidence="1 2" key="1">
    <citation type="submission" date="2021-06" db="EMBL/GenBank/DDBJ databases">
        <authorList>
            <person name="Palmer J.M."/>
        </authorList>
    </citation>
    <scope>NUCLEOTIDE SEQUENCE [LARGE SCALE GENOMIC DNA]</scope>
    <source>
        <strain evidence="1 2">AS_MEX2019</strain>
        <tissue evidence="1">Muscle</tissue>
    </source>
</reference>
<evidence type="ECO:0000313" key="2">
    <source>
        <dbReference type="Proteomes" id="UP001469553"/>
    </source>
</evidence>
<dbReference type="Proteomes" id="UP001469553">
    <property type="component" value="Unassembled WGS sequence"/>
</dbReference>
<protein>
    <submittedName>
        <fullName evidence="1">Uncharacterized protein</fullName>
    </submittedName>
</protein>